<name>A0AAN5IDX4_9BILA</name>
<dbReference type="EMBL" id="BTRK01000006">
    <property type="protein sequence ID" value="GMR60989.1"/>
    <property type="molecule type" value="Genomic_DNA"/>
</dbReference>
<dbReference type="AlphaFoldDB" id="A0AAN5IDX4"/>
<protein>
    <submittedName>
        <fullName evidence="1">Uncharacterized protein</fullName>
    </submittedName>
</protein>
<evidence type="ECO:0000313" key="2">
    <source>
        <dbReference type="Proteomes" id="UP001328107"/>
    </source>
</evidence>
<evidence type="ECO:0000313" key="1">
    <source>
        <dbReference type="EMBL" id="GMR60989.1"/>
    </source>
</evidence>
<gene>
    <name evidence="1" type="ORF">PMAYCL1PPCAC_31184</name>
</gene>
<sequence length="103" mass="11649">LLLNNCQKVFYRGTLILIRNENSLRMRRASNNVIVIGDPELSENCRAYTGDHIDFVYITNNSGLLCIVNAVELTMTKKRFAKPCEILCVANNMAYMESTEGIT</sequence>
<feature type="non-terminal residue" evidence="1">
    <location>
        <position position="1"/>
    </location>
</feature>
<comment type="caution">
    <text evidence="1">The sequence shown here is derived from an EMBL/GenBank/DDBJ whole genome shotgun (WGS) entry which is preliminary data.</text>
</comment>
<feature type="non-terminal residue" evidence="1">
    <location>
        <position position="103"/>
    </location>
</feature>
<accession>A0AAN5IDX4</accession>
<reference evidence="2" key="1">
    <citation type="submission" date="2022-10" db="EMBL/GenBank/DDBJ databases">
        <title>Genome assembly of Pristionchus species.</title>
        <authorList>
            <person name="Yoshida K."/>
            <person name="Sommer R.J."/>
        </authorList>
    </citation>
    <scope>NUCLEOTIDE SEQUENCE [LARGE SCALE GENOMIC DNA]</scope>
    <source>
        <strain evidence="2">RS5460</strain>
    </source>
</reference>
<organism evidence="1 2">
    <name type="scientific">Pristionchus mayeri</name>
    <dbReference type="NCBI Taxonomy" id="1317129"/>
    <lineage>
        <taxon>Eukaryota</taxon>
        <taxon>Metazoa</taxon>
        <taxon>Ecdysozoa</taxon>
        <taxon>Nematoda</taxon>
        <taxon>Chromadorea</taxon>
        <taxon>Rhabditida</taxon>
        <taxon>Rhabditina</taxon>
        <taxon>Diplogasteromorpha</taxon>
        <taxon>Diplogasteroidea</taxon>
        <taxon>Neodiplogasteridae</taxon>
        <taxon>Pristionchus</taxon>
    </lineage>
</organism>
<proteinExistence type="predicted"/>
<keyword evidence="2" id="KW-1185">Reference proteome</keyword>
<dbReference type="Proteomes" id="UP001328107">
    <property type="component" value="Unassembled WGS sequence"/>
</dbReference>